<evidence type="ECO:0000256" key="1">
    <source>
        <dbReference type="SAM" id="MobiDB-lite"/>
    </source>
</evidence>
<feature type="region of interest" description="Disordered" evidence="1">
    <location>
        <begin position="456"/>
        <end position="482"/>
    </location>
</feature>
<evidence type="ECO:0000313" key="3">
    <source>
        <dbReference type="EMBL" id="KAJ2850786.1"/>
    </source>
</evidence>
<dbReference type="GO" id="GO:0015031">
    <property type="term" value="P:protein transport"/>
    <property type="evidence" value="ECO:0007669"/>
    <property type="project" value="TreeGrafter"/>
</dbReference>
<dbReference type="Pfam" id="PF00339">
    <property type="entry name" value="Arrestin_N"/>
    <property type="match status" value="1"/>
</dbReference>
<name>A0A9W8IHF6_9FUNG</name>
<organism evidence="3 4">
    <name type="scientific">Coemansia brasiliensis</name>
    <dbReference type="NCBI Taxonomy" id="2650707"/>
    <lineage>
        <taxon>Eukaryota</taxon>
        <taxon>Fungi</taxon>
        <taxon>Fungi incertae sedis</taxon>
        <taxon>Zoopagomycota</taxon>
        <taxon>Kickxellomycotina</taxon>
        <taxon>Kickxellomycetes</taxon>
        <taxon>Kickxellales</taxon>
        <taxon>Kickxellaceae</taxon>
        <taxon>Coemansia</taxon>
    </lineage>
</organism>
<evidence type="ECO:0000259" key="2">
    <source>
        <dbReference type="Pfam" id="PF00339"/>
    </source>
</evidence>
<feature type="domain" description="Arrestin-like N-terminal" evidence="2">
    <location>
        <begin position="26"/>
        <end position="144"/>
    </location>
</feature>
<keyword evidence="4" id="KW-1185">Reference proteome</keyword>
<evidence type="ECO:0000313" key="4">
    <source>
        <dbReference type="Proteomes" id="UP001139887"/>
    </source>
</evidence>
<dbReference type="PANTHER" id="PTHR11188">
    <property type="entry name" value="ARRESTIN DOMAIN CONTAINING PROTEIN"/>
    <property type="match status" value="1"/>
</dbReference>
<accession>A0A9W8IHF6</accession>
<dbReference type="PANTHER" id="PTHR11188:SF173">
    <property type="entry name" value="PROTEIN TTM-2"/>
    <property type="match status" value="1"/>
</dbReference>
<protein>
    <recommendedName>
        <fullName evidence="2">Arrestin-like N-terminal domain-containing protein</fullName>
    </recommendedName>
</protein>
<dbReference type="Gene3D" id="2.60.40.640">
    <property type="match status" value="1"/>
</dbReference>
<comment type="caution">
    <text evidence="3">The sequence shown here is derived from an EMBL/GenBank/DDBJ whole genome shotgun (WGS) entry which is preliminary data.</text>
</comment>
<dbReference type="InterPro" id="IPR050357">
    <property type="entry name" value="Arrestin_domain-protein"/>
</dbReference>
<gene>
    <name evidence="3" type="ORF">IWW36_001601</name>
</gene>
<proteinExistence type="predicted"/>
<dbReference type="AlphaFoldDB" id="A0A9W8IHF6"/>
<dbReference type="InterPro" id="IPR011021">
    <property type="entry name" value="Arrestin-like_N"/>
</dbReference>
<sequence length="779" mass="85144">MSTAPIFEIRFPAYTSGGPPRCTPKSTLTGVVYLHIASALRASCLSLSLMGSERVQMAPDSVNHTQTPNTNTSPANQRTLKKVYFNQGTVLWGDSKLREQGTLSEGIHMFHFSCEFPRVNYPQSRTTPEYEIKYTLKAKLLNTRNARESTVMSTSQPVVYVPETVAPPLLISSEHGDAMARFAFCDNVVEGQQWAYHLRATGMQQAFRPGDTIDLQLRLFGSRALRKLQYSVIEQTDCFYPQIPEPHEEQLDMGRRLWSSQRILHEAADLHFERESCVTPEVCSEHMNTKRTRSNQAYYAQLRTQMPKDALVLHETGYLRFTYFVLLKLSLGSSAWGTHSRTTLTRIPLPVASRVLPENATEAISGASATCEPSVCGNLRRGSTISAASGTSCDFAHRVASSSSSMRTDVDDSLELSEYPSCQDDVSGISSSLKHGRSLADLGARLQQFIPRRMPSAAHTSLHSRNRRYDSPQPHSGRAVSHGRMNGHQHLWHMADMPPMPAVPAAVATLGSHADAHSSQTSLYSSPLARGVSLSTTEGQNMHLLPPAARQHTSSLGLRNQASGDALGNDMLGLGREGRFSLTFLLKLREFYHDEANSAALSSILNGQDGDSNSVIPSAIRRLSSHSQTNASSGLPLLGLSGRRSNHRQLSLGIGNYSSASLCSGNRRGSRMSVQSQASMVASNERVRPQLEAVMTSFRNPTTSQVATWSAFGSSRPDSMHYHSTQPASSAAQPTRYSRLSAISVSSNDTACASNGCLTLTKDELPPVPALQNSDLLTM</sequence>
<dbReference type="GO" id="GO:0005737">
    <property type="term" value="C:cytoplasm"/>
    <property type="evidence" value="ECO:0007669"/>
    <property type="project" value="TreeGrafter"/>
</dbReference>
<dbReference type="InterPro" id="IPR014752">
    <property type="entry name" value="Arrestin-like_C"/>
</dbReference>
<dbReference type="EMBL" id="JANBUW010000023">
    <property type="protein sequence ID" value="KAJ2850786.1"/>
    <property type="molecule type" value="Genomic_DNA"/>
</dbReference>
<dbReference type="Proteomes" id="UP001139887">
    <property type="component" value="Unassembled WGS sequence"/>
</dbReference>
<reference evidence="3" key="1">
    <citation type="submission" date="2022-07" db="EMBL/GenBank/DDBJ databases">
        <title>Phylogenomic reconstructions and comparative analyses of Kickxellomycotina fungi.</title>
        <authorList>
            <person name="Reynolds N.K."/>
            <person name="Stajich J.E."/>
            <person name="Barry K."/>
            <person name="Grigoriev I.V."/>
            <person name="Crous P."/>
            <person name="Smith M.E."/>
        </authorList>
    </citation>
    <scope>NUCLEOTIDE SEQUENCE</scope>
    <source>
        <strain evidence="3">NRRL 1566</strain>
    </source>
</reference>
<dbReference type="OrthoDB" id="2333384at2759"/>